<reference evidence="1 2" key="1">
    <citation type="journal article" date="2017" name="BMC Genomics">
        <title>Genome sequencing of 39 Akkermansia muciniphila isolates reveals its population structure, genomic and functional diverisity, and global distribution in mammalian gut microbiotas.</title>
        <authorList>
            <person name="Guo X."/>
            <person name="Li S."/>
            <person name="Zhang J."/>
            <person name="Wu F."/>
            <person name="Li X."/>
            <person name="Wu D."/>
            <person name="Zhang M."/>
            <person name="Ou Z."/>
            <person name="Jie Z."/>
            <person name="Yan Q."/>
            <person name="Li P."/>
            <person name="Yi J."/>
            <person name="Peng Y."/>
        </authorList>
    </citation>
    <scope>NUCLEOTIDE SEQUENCE [LARGE SCALE GENOMIC DNA]</scope>
    <source>
        <strain evidence="1 2">GP43</strain>
    </source>
</reference>
<proteinExistence type="predicted"/>
<dbReference type="AlphaFoldDB" id="A0AAP8NMU3"/>
<gene>
    <name evidence="1" type="ORF">CXU09_00605</name>
</gene>
<organism evidence="1 2">
    <name type="scientific">Akkermansia muciniphila</name>
    <dbReference type="NCBI Taxonomy" id="239935"/>
    <lineage>
        <taxon>Bacteria</taxon>
        <taxon>Pseudomonadati</taxon>
        <taxon>Verrucomicrobiota</taxon>
        <taxon>Verrucomicrobiia</taxon>
        <taxon>Verrucomicrobiales</taxon>
        <taxon>Akkermansiaceae</taxon>
        <taxon>Akkermansia</taxon>
    </lineage>
</organism>
<dbReference type="Proteomes" id="UP000235914">
    <property type="component" value="Unassembled WGS sequence"/>
</dbReference>
<protein>
    <submittedName>
        <fullName evidence="1">Uncharacterized protein</fullName>
    </submittedName>
</protein>
<accession>A0AAP8NMU3</accession>
<comment type="caution">
    <text evidence="1">The sequence shown here is derived from an EMBL/GenBank/DDBJ whole genome shotgun (WGS) entry which is preliminary data.</text>
</comment>
<evidence type="ECO:0000313" key="1">
    <source>
        <dbReference type="EMBL" id="PNC57614.1"/>
    </source>
</evidence>
<dbReference type="EMBL" id="PJKN01000001">
    <property type="protein sequence ID" value="PNC57614.1"/>
    <property type="molecule type" value="Genomic_DNA"/>
</dbReference>
<sequence length="258" mass="28219">MAQVRYKVDISRVLKRLAEVKKVGADGIRELTLEYAKRAASKAIRTTPPNSLKNGGNGKRALEEHIARDIGGDPLETDVRLKRGEDGRPVPYAYPRKKRGGVLLGVRGKKFKGMATVSADAFLRSHTLLKMGRKSSVRVLKGGGLMSPGVAQAGDVRRALAERRRHVGRMAAGWLRGAQVAGLKKVPAWIARHASHYDGAASLTVQGGRVRFEMENCPEYPDRGQLSRVAAYALNSAARDMRKVIKGYVAKLKKELNS</sequence>
<name>A0AAP8NMU3_9BACT</name>
<evidence type="ECO:0000313" key="2">
    <source>
        <dbReference type="Proteomes" id="UP000235914"/>
    </source>
</evidence>
<dbReference type="RefSeq" id="WP_102735087.1">
    <property type="nucleotide sequence ID" value="NZ_CP072023.1"/>
</dbReference>